<dbReference type="EC" id="1.11.1.7" evidence="3"/>
<dbReference type="GO" id="GO:0020037">
    <property type="term" value="F:heme binding"/>
    <property type="evidence" value="ECO:0007669"/>
    <property type="project" value="InterPro"/>
</dbReference>
<comment type="caution">
    <text evidence="14">The sequence shown here is derived from an EMBL/GenBank/DDBJ whole genome shotgun (WGS) entry which is preliminary data.</text>
</comment>
<dbReference type="Gene3D" id="1.10.520.10">
    <property type="match status" value="1"/>
</dbReference>
<comment type="catalytic activity">
    <reaction evidence="1">
        <text>2 a phenolic donor + H2O2 = 2 a phenolic radical donor + 2 H2O</text>
        <dbReference type="Rhea" id="RHEA:56136"/>
        <dbReference type="ChEBI" id="CHEBI:15377"/>
        <dbReference type="ChEBI" id="CHEBI:16240"/>
        <dbReference type="ChEBI" id="CHEBI:139520"/>
        <dbReference type="ChEBI" id="CHEBI:139521"/>
        <dbReference type="EC" id="1.11.1.7"/>
    </reaction>
</comment>
<comment type="cofactor">
    <cofactor evidence="10">
        <name>heme b</name>
        <dbReference type="ChEBI" id="CHEBI:60344"/>
    </cofactor>
    <text evidence="10">Binds 1 heme b (iron(II)-protoporphyrin IX) group per subunit.</text>
</comment>
<evidence type="ECO:0000256" key="12">
    <source>
        <dbReference type="RuleBase" id="RU004241"/>
    </source>
</evidence>
<protein>
    <recommendedName>
        <fullName evidence="3">peroxidase</fullName>
        <ecNumber evidence="3">1.11.1.7</ecNumber>
    </recommendedName>
</protein>
<accession>A0AAD7PRE1</accession>
<comment type="similarity">
    <text evidence="12">Belongs to the peroxidase family.</text>
</comment>
<keyword evidence="4 14" id="KW-0575">Peroxidase</keyword>
<evidence type="ECO:0000256" key="6">
    <source>
        <dbReference type="ARBA" id="ARBA00022723"/>
    </source>
</evidence>
<evidence type="ECO:0000256" key="5">
    <source>
        <dbReference type="ARBA" id="ARBA00022617"/>
    </source>
</evidence>
<evidence type="ECO:0000256" key="2">
    <source>
        <dbReference type="ARBA" id="ARBA00002322"/>
    </source>
</evidence>
<sequence>MLSGGHTIGLARCVLFRNRIYNDTNIDPQFAATLRNTCPQSGGDGNTQPLDETTTQFDTVYFEALINLKGLLHSDQELFKGDGSESDNLVQSYINNPSLFASDFGNSMIKMGNIKPLTGADGEIRLNCRKVN</sequence>
<dbReference type="InterPro" id="IPR000823">
    <property type="entry name" value="Peroxidase_pln"/>
</dbReference>
<feature type="binding site" evidence="10">
    <location>
        <position position="7"/>
    </location>
    <ligand>
        <name>Ca(2+)</name>
        <dbReference type="ChEBI" id="CHEBI:29108"/>
        <label>2</label>
    </ligand>
</feature>
<organism evidence="14 15">
    <name type="scientific">Quillaja saponaria</name>
    <name type="common">Soap bark tree</name>
    <dbReference type="NCBI Taxonomy" id="32244"/>
    <lineage>
        <taxon>Eukaryota</taxon>
        <taxon>Viridiplantae</taxon>
        <taxon>Streptophyta</taxon>
        <taxon>Embryophyta</taxon>
        <taxon>Tracheophyta</taxon>
        <taxon>Spermatophyta</taxon>
        <taxon>Magnoliopsida</taxon>
        <taxon>eudicotyledons</taxon>
        <taxon>Gunneridae</taxon>
        <taxon>Pentapetalae</taxon>
        <taxon>rosids</taxon>
        <taxon>fabids</taxon>
        <taxon>Fabales</taxon>
        <taxon>Quillajaceae</taxon>
        <taxon>Quillaja</taxon>
    </lineage>
</organism>
<keyword evidence="9 11" id="KW-1015">Disulfide bond</keyword>
<evidence type="ECO:0000256" key="4">
    <source>
        <dbReference type="ARBA" id="ARBA00022559"/>
    </source>
</evidence>
<dbReference type="GO" id="GO:0046872">
    <property type="term" value="F:metal ion binding"/>
    <property type="evidence" value="ECO:0007669"/>
    <property type="project" value="UniProtKB-KW"/>
</dbReference>
<evidence type="ECO:0000256" key="7">
    <source>
        <dbReference type="ARBA" id="ARBA00023002"/>
    </source>
</evidence>
<proteinExistence type="inferred from homology"/>
<dbReference type="GO" id="GO:0006979">
    <property type="term" value="P:response to oxidative stress"/>
    <property type="evidence" value="ECO:0007669"/>
    <property type="project" value="InterPro"/>
</dbReference>
<dbReference type="SUPFAM" id="SSF48113">
    <property type="entry name" value="Heme-dependent peroxidases"/>
    <property type="match status" value="1"/>
</dbReference>
<gene>
    <name evidence="14" type="ORF">O6P43_014131</name>
</gene>
<feature type="disulfide bond" evidence="11">
    <location>
        <begin position="13"/>
        <end position="38"/>
    </location>
</feature>
<dbReference type="FunFam" id="1.10.420.10:FF:000001">
    <property type="entry name" value="Peroxidase"/>
    <property type="match status" value="1"/>
</dbReference>
<dbReference type="PRINTS" id="PR00461">
    <property type="entry name" value="PLPEROXIDASE"/>
</dbReference>
<dbReference type="InterPro" id="IPR010255">
    <property type="entry name" value="Haem_peroxidase_sf"/>
</dbReference>
<keyword evidence="8 10" id="KW-0408">Iron</keyword>
<dbReference type="EMBL" id="JARAOO010000006">
    <property type="protein sequence ID" value="KAJ7964289.1"/>
    <property type="molecule type" value="Genomic_DNA"/>
</dbReference>
<dbReference type="PANTHER" id="PTHR31388">
    <property type="entry name" value="PEROXIDASE 72-RELATED"/>
    <property type="match status" value="1"/>
</dbReference>
<keyword evidence="15" id="KW-1185">Reference proteome</keyword>
<keyword evidence="7" id="KW-0560">Oxidoreductase</keyword>
<evidence type="ECO:0000313" key="14">
    <source>
        <dbReference type="EMBL" id="KAJ7964289.1"/>
    </source>
</evidence>
<comment type="cofactor">
    <cofactor evidence="10">
        <name>Ca(2+)</name>
        <dbReference type="ChEBI" id="CHEBI:29108"/>
    </cofactor>
    <text evidence="10">Binds 2 calcium ions per subunit.</text>
</comment>
<evidence type="ECO:0000256" key="10">
    <source>
        <dbReference type="PIRSR" id="PIRSR600823-3"/>
    </source>
</evidence>
<feature type="binding site" evidence="10">
    <location>
        <position position="54"/>
    </location>
    <ligand>
        <name>Ca(2+)</name>
        <dbReference type="ChEBI" id="CHEBI:29108"/>
        <label>2</label>
    </ligand>
</feature>
<dbReference type="Gene3D" id="1.10.420.10">
    <property type="entry name" value="Peroxidase, domain 2"/>
    <property type="match status" value="1"/>
</dbReference>
<dbReference type="AlphaFoldDB" id="A0AAD7PRE1"/>
<dbReference type="KEGG" id="qsa:O6P43_014131"/>
<keyword evidence="10" id="KW-0106">Calcium</keyword>
<comment type="function">
    <text evidence="2">Removal of H(2)O(2), oxidation of toxic reductants, biosynthesis and degradation of lignin, suberization, auxin catabolism, response to environmental stresses such as wounding, pathogen attack and oxidative stress. These functions might be dependent on each isozyme/isoform in each plant tissue.</text>
</comment>
<dbReference type="GO" id="GO:0140825">
    <property type="term" value="F:lactoperoxidase activity"/>
    <property type="evidence" value="ECO:0007669"/>
    <property type="project" value="UniProtKB-EC"/>
</dbReference>
<evidence type="ECO:0000256" key="1">
    <source>
        <dbReference type="ARBA" id="ARBA00000189"/>
    </source>
</evidence>
<dbReference type="PANTHER" id="PTHR31388:SF123">
    <property type="entry name" value="PEROXIDASE RIP1"/>
    <property type="match status" value="1"/>
</dbReference>
<keyword evidence="6 10" id="KW-0479">Metal-binding</keyword>
<evidence type="ECO:0000313" key="15">
    <source>
        <dbReference type="Proteomes" id="UP001163823"/>
    </source>
</evidence>
<feature type="domain" description="Plant heme peroxidase family profile" evidence="13">
    <location>
        <begin position="1"/>
        <end position="132"/>
    </location>
</feature>
<evidence type="ECO:0000259" key="13">
    <source>
        <dbReference type="PROSITE" id="PS50873"/>
    </source>
</evidence>
<dbReference type="Pfam" id="PF00141">
    <property type="entry name" value="peroxidase"/>
    <property type="match status" value="1"/>
</dbReference>
<dbReference type="Proteomes" id="UP001163823">
    <property type="component" value="Chromosome 6"/>
</dbReference>
<name>A0AAD7PRE1_QUISA</name>
<evidence type="ECO:0000256" key="8">
    <source>
        <dbReference type="ARBA" id="ARBA00023004"/>
    </source>
</evidence>
<feature type="binding site" evidence="10">
    <location>
        <position position="51"/>
    </location>
    <ligand>
        <name>Ca(2+)</name>
        <dbReference type="ChEBI" id="CHEBI:29108"/>
        <label>2</label>
    </ligand>
</feature>
<evidence type="ECO:0000256" key="11">
    <source>
        <dbReference type="PIRSR" id="PIRSR600823-5"/>
    </source>
</evidence>
<dbReference type="InterPro" id="IPR002016">
    <property type="entry name" value="Haem_peroxidase"/>
</dbReference>
<feature type="binding site" description="axial binding residue" evidence="10">
    <location>
        <position position="6"/>
    </location>
    <ligand>
        <name>heme b</name>
        <dbReference type="ChEBI" id="CHEBI:60344"/>
    </ligand>
    <ligandPart>
        <name>Fe</name>
        <dbReference type="ChEBI" id="CHEBI:18248"/>
    </ligandPart>
</feature>
<reference evidence="14" key="1">
    <citation type="journal article" date="2023" name="Science">
        <title>Elucidation of the pathway for biosynthesis of saponin adjuvants from the soapbark tree.</title>
        <authorList>
            <person name="Reed J."/>
            <person name="Orme A."/>
            <person name="El-Demerdash A."/>
            <person name="Owen C."/>
            <person name="Martin L.B.B."/>
            <person name="Misra R.C."/>
            <person name="Kikuchi S."/>
            <person name="Rejzek M."/>
            <person name="Martin A.C."/>
            <person name="Harkess A."/>
            <person name="Leebens-Mack J."/>
            <person name="Louveau T."/>
            <person name="Stephenson M.J."/>
            <person name="Osbourn A."/>
        </authorList>
    </citation>
    <scope>NUCLEOTIDE SEQUENCE</scope>
    <source>
        <strain evidence="14">S10</strain>
    </source>
</reference>
<feature type="binding site" evidence="10">
    <location>
        <position position="58"/>
    </location>
    <ligand>
        <name>Ca(2+)</name>
        <dbReference type="ChEBI" id="CHEBI:29108"/>
        <label>2</label>
    </ligand>
</feature>
<keyword evidence="5" id="KW-0349">Heme</keyword>
<dbReference type="PROSITE" id="PS50873">
    <property type="entry name" value="PEROXIDASE_4"/>
    <property type="match status" value="1"/>
</dbReference>
<evidence type="ECO:0000256" key="3">
    <source>
        <dbReference type="ARBA" id="ARBA00012313"/>
    </source>
</evidence>
<evidence type="ECO:0000256" key="9">
    <source>
        <dbReference type="ARBA" id="ARBA00023157"/>
    </source>
</evidence>